<comment type="catalytic activity">
    <reaction evidence="1">
        <text>dTDP-alpha-D-glucose = dTDP-4-dehydro-6-deoxy-alpha-D-glucose + H2O</text>
        <dbReference type="Rhea" id="RHEA:17221"/>
        <dbReference type="ChEBI" id="CHEBI:15377"/>
        <dbReference type="ChEBI" id="CHEBI:57477"/>
        <dbReference type="ChEBI" id="CHEBI:57649"/>
        <dbReference type="EC" id="4.2.1.46"/>
    </reaction>
</comment>
<comment type="similarity">
    <text evidence="3">Belongs to the NAD(P)-dependent epimerase/dehydratase family. dTDP-glucose dehydratase subfamily.</text>
</comment>
<keyword evidence="7" id="KW-0812">Transmembrane</keyword>
<dbReference type="InterPro" id="IPR016040">
    <property type="entry name" value="NAD(P)-bd_dom"/>
</dbReference>
<evidence type="ECO:0000313" key="9">
    <source>
        <dbReference type="EMBL" id="RDU63573.1"/>
    </source>
</evidence>
<feature type="transmembrane region" description="Helical" evidence="7">
    <location>
        <begin position="12"/>
        <end position="32"/>
    </location>
</feature>
<dbReference type="EMBL" id="NXLQ01000023">
    <property type="protein sequence ID" value="RDU63573.1"/>
    <property type="molecule type" value="Genomic_DNA"/>
</dbReference>
<dbReference type="InterPro" id="IPR005888">
    <property type="entry name" value="dTDP_Gluc_deHydtase"/>
</dbReference>
<evidence type="ECO:0000313" key="10">
    <source>
        <dbReference type="Proteomes" id="UP000256379"/>
    </source>
</evidence>
<comment type="cofactor">
    <cofactor evidence="2">
        <name>NAD(+)</name>
        <dbReference type="ChEBI" id="CHEBI:57540"/>
    </cofactor>
</comment>
<keyword evidence="7" id="KW-1133">Transmembrane helix</keyword>
<evidence type="ECO:0000256" key="5">
    <source>
        <dbReference type="ARBA" id="ARBA00023027"/>
    </source>
</evidence>
<reference evidence="9 10" key="1">
    <citation type="submission" date="2018-04" db="EMBL/GenBank/DDBJ databases">
        <title>Novel Campyloabacter and Helicobacter Species and Strains.</title>
        <authorList>
            <person name="Mannion A.J."/>
            <person name="Shen Z."/>
            <person name="Fox J.G."/>
        </authorList>
    </citation>
    <scope>NUCLEOTIDE SEQUENCE [LARGE SCALE GENOMIC DNA]</scope>
    <source>
        <strain evidence="9 10">MIT 17-337</strain>
    </source>
</reference>
<proteinExistence type="inferred from homology"/>
<feature type="domain" description="NAD(P)-binding" evidence="8">
    <location>
        <begin position="15"/>
        <end position="361"/>
    </location>
</feature>
<dbReference type="SUPFAM" id="SSF51735">
    <property type="entry name" value="NAD(P)-binding Rossmann-fold domains"/>
    <property type="match status" value="1"/>
</dbReference>
<evidence type="ECO:0000256" key="2">
    <source>
        <dbReference type="ARBA" id="ARBA00001911"/>
    </source>
</evidence>
<evidence type="ECO:0000256" key="4">
    <source>
        <dbReference type="ARBA" id="ARBA00011990"/>
    </source>
</evidence>
<dbReference type="InterPro" id="IPR036291">
    <property type="entry name" value="NAD(P)-bd_dom_sf"/>
</dbReference>
<evidence type="ECO:0000259" key="8">
    <source>
        <dbReference type="Pfam" id="PF16363"/>
    </source>
</evidence>
<dbReference type="RefSeq" id="WP_115543557.1">
    <property type="nucleotide sequence ID" value="NZ_NXLQ01000023.1"/>
</dbReference>
<dbReference type="GO" id="GO:0009225">
    <property type="term" value="P:nucleotide-sugar metabolic process"/>
    <property type="evidence" value="ECO:0007669"/>
    <property type="project" value="InterPro"/>
</dbReference>
<keyword evidence="5" id="KW-0520">NAD</keyword>
<dbReference type="Proteomes" id="UP000256379">
    <property type="component" value="Unassembled WGS sequence"/>
</dbReference>
<dbReference type="Pfam" id="PF16363">
    <property type="entry name" value="GDP_Man_Dehyd"/>
    <property type="match status" value="1"/>
</dbReference>
<dbReference type="Gene3D" id="3.40.50.720">
    <property type="entry name" value="NAD(P)-binding Rossmann-like Domain"/>
    <property type="match status" value="1"/>
</dbReference>
<keyword evidence="6" id="KW-0456">Lyase</keyword>
<dbReference type="OrthoDB" id="9803010at2"/>
<keyword evidence="7" id="KW-0472">Membrane</keyword>
<accession>A0A3D8IEC0</accession>
<comment type="caution">
    <text evidence="9">The sequence shown here is derived from an EMBL/GenBank/DDBJ whole genome shotgun (WGS) entry which is preliminary data.</text>
</comment>
<evidence type="ECO:0000256" key="6">
    <source>
        <dbReference type="ARBA" id="ARBA00023239"/>
    </source>
</evidence>
<dbReference type="EC" id="4.2.1.46" evidence="4"/>
<dbReference type="CDD" id="cd05246">
    <property type="entry name" value="dTDP_GD_SDR_e"/>
    <property type="match status" value="1"/>
</dbReference>
<sequence>MKHSQHTTNKARNILVTGGAGFIGSNFIPLYIHNNPQDNIINLDLLTYAGSLDNLKSMANHPNYTFIQGDICDTNLLERIFDTHKIDSVIHFAAESHVDNSIASPDIFIKTNIQGTFQLLHTAYRFWFASPFVQKEGFEDALFHHISTDEVFGSLGESGYFSETSPYVPNSPYSASKASSDMLVRSYTHTYGLNCVITNCSNNYGPHQHDEKLIPTIIRNALNGHEIPIYGDGKNVRDWLFVGDHCRGIEAVFKYALHEVRTKGNSRNLLDSQKLGNSLQNTPQHSQGFFNTFCIGANEEHKNLEIAIKICEILDSKIPQSHSYKEQIRFVSDRAGHDKRYAIDAKKIRETLHFNIVSNFATNLNTTIDYYCNKYRGGVG</sequence>
<name>A0A3D8IEC0_9HELI</name>
<organism evidence="9 10">
    <name type="scientific">Helicobacter didelphidarum</name>
    <dbReference type="NCBI Taxonomy" id="2040648"/>
    <lineage>
        <taxon>Bacteria</taxon>
        <taxon>Pseudomonadati</taxon>
        <taxon>Campylobacterota</taxon>
        <taxon>Epsilonproteobacteria</taxon>
        <taxon>Campylobacterales</taxon>
        <taxon>Helicobacteraceae</taxon>
        <taxon>Helicobacter</taxon>
    </lineage>
</organism>
<dbReference type="PANTHER" id="PTHR43000">
    <property type="entry name" value="DTDP-D-GLUCOSE 4,6-DEHYDRATASE-RELATED"/>
    <property type="match status" value="1"/>
</dbReference>
<gene>
    <name evidence="9" type="ORF">CQA53_08370</name>
</gene>
<evidence type="ECO:0000256" key="3">
    <source>
        <dbReference type="ARBA" id="ARBA00008178"/>
    </source>
</evidence>
<evidence type="ECO:0000256" key="1">
    <source>
        <dbReference type="ARBA" id="ARBA00001539"/>
    </source>
</evidence>
<protein>
    <recommendedName>
        <fullName evidence="4">dTDP-glucose 4,6-dehydratase</fullName>
        <ecNumber evidence="4">4.2.1.46</ecNumber>
    </recommendedName>
</protein>
<evidence type="ECO:0000256" key="7">
    <source>
        <dbReference type="SAM" id="Phobius"/>
    </source>
</evidence>
<dbReference type="GO" id="GO:0008460">
    <property type="term" value="F:dTDP-glucose 4,6-dehydratase activity"/>
    <property type="evidence" value="ECO:0007669"/>
    <property type="project" value="UniProtKB-EC"/>
</dbReference>
<dbReference type="Gene3D" id="3.90.25.10">
    <property type="entry name" value="UDP-galactose 4-epimerase, domain 1"/>
    <property type="match status" value="1"/>
</dbReference>
<keyword evidence="10" id="KW-1185">Reference proteome</keyword>
<dbReference type="AlphaFoldDB" id="A0A3D8IEC0"/>